<accession>A0A6M5YQ17</accession>
<dbReference type="SUPFAM" id="SSF48452">
    <property type="entry name" value="TPR-like"/>
    <property type="match status" value="2"/>
</dbReference>
<name>A0A6M5YQ17_9BACT</name>
<sequence>MTDQPPAGPVPVPTAEQRRIAQESFAKAKEMSKDGGHDYAIQLLLTCCRLDPGNFHYRQELRRTQKTKYGNNLRGSRFAFLSTPRWKAKLRVAKRGRDYLKALEYGEQVLCRNPWDQGAQLDMAEAFDALGLSDLAVFTLDQARQKYPKDVTLNRALARQFEKRGDFQKAMVLWQLVRDASPSDVEAAHKAKDLAASATIQKGQYEEAAAGTKESPVMGRIESRATEKQDKLLREAEPILKRIEADPTEPTLYLQLAAVYRKSNQDDRARDVLRRGLGATGNAFQIQLELMGLDLAPLRKNLEHTEARLRALKDKARGGADDTAPAATTEELTEGELTALRVKLLREINAREIDSFRVKADRFPNELGHRIELGTRLLKADRTDDAIAELQLARRDERLKWRAALLLGMCFKKRNNWRLAQRNFEEGLAAVPEGEEAVKKELLYQLATGSAENGDLPRAIDLGHELANLDFSFKNIGKLLDEWNDRLQSA</sequence>
<protein>
    <submittedName>
        <fullName evidence="1">TPR repeat-containing protein</fullName>
    </submittedName>
</protein>
<dbReference type="EMBL" id="CP053452">
    <property type="protein sequence ID" value="QJW96018.1"/>
    <property type="molecule type" value="Genomic_DNA"/>
</dbReference>
<evidence type="ECO:0000313" key="2">
    <source>
        <dbReference type="Proteomes" id="UP000503447"/>
    </source>
</evidence>
<dbReference type="Proteomes" id="UP000503447">
    <property type="component" value="Chromosome"/>
</dbReference>
<dbReference type="KEGG" id="ftj:FTUN_3572"/>
<dbReference type="AlphaFoldDB" id="A0A6M5YQ17"/>
<dbReference type="Gene3D" id="1.25.40.10">
    <property type="entry name" value="Tetratricopeptide repeat domain"/>
    <property type="match status" value="2"/>
</dbReference>
<gene>
    <name evidence="1" type="ORF">FTUN_3572</name>
</gene>
<reference evidence="2" key="1">
    <citation type="submission" date="2020-05" db="EMBL/GenBank/DDBJ databases">
        <title>Frigoriglobus tundricola gen. nov., sp. nov., a psychrotolerant cellulolytic planctomycete of the family Gemmataceae with two divergent copies of 16S rRNA gene.</title>
        <authorList>
            <person name="Kulichevskaya I.S."/>
            <person name="Ivanova A.A."/>
            <person name="Naumoff D.G."/>
            <person name="Beletsky A.V."/>
            <person name="Rijpstra W.I.C."/>
            <person name="Sinninghe Damste J.S."/>
            <person name="Mardanov A.V."/>
            <person name="Ravin N.V."/>
            <person name="Dedysh S.N."/>
        </authorList>
    </citation>
    <scope>NUCLEOTIDE SEQUENCE [LARGE SCALE GENOMIC DNA]</scope>
    <source>
        <strain evidence="2">PL17</strain>
    </source>
</reference>
<proteinExistence type="predicted"/>
<evidence type="ECO:0000313" key="1">
    <source>
        <dbReference type="EMBL" id="QJW96018.1"/>
    </source>
</evidence>
<dbReference type="InterPro" id="IPR011990">
    <property type="entry name" value="TPR-like_helical_dom_sf"/>
</dbReference>
<keyword evidence="2" id="KW-1185">Reference proteome</keyword>
<organism evidence="1 2">
    <name type="scientific">Frigoriglobus tundricola</name>
    <dbReference type="NCBI Taxonomy" id="2774151"/>
    <lineage>
        <taxon>Bacteria</taxon>
        <taxon>Pseudomonadati</taxon>
        <taxon>Planctomycetota</taxon>
        <taxon>Planctomycetia</taxon>
        <taxon>Gemmatales</taxon>
        <taxon>Gemmataceae</taxon>
        <taxon>Frigoriglobus</taxon>
    </lineage>
</organism>
<dbReference type="RefSeq" id="WP_171471675.1">
    <property type="nucleotide sequence ID" value="NZ_CP053452.2"/>
</dbReference>
<dbReference type="Pfam" id="PF14559">
    <property type="entry name" value="TPR_19"/>
    <property type="match status" value="1"/>
</dbReference>